<dbReference type="Gene3D" id="3.30.450.20">
    <property type="entry name" value="PAS domain"/>
    <property type="match status" value="2"/>
</dbReference>
<dbReference type="InterPro" id="IPR003018">
    <property type="entry name" value="GAF"/>
</dbReference>
<accession>A0A075WS69</accession>
<dbReference type="InterPro" id="IPR001633">
    <property type="entry name" value="EAL_dom"/>
</dbReference>
<reference evidence="4 5" key="1">
    <citation type="journal article" date="2015" name="Genome Announc.">
        <title>Genome Sequence of a Sulfate-Reducing Thermophilic Bacterium, Thermodesulfobacterium commune DSM 2178T (Phylum Thermodesulfobacteria).</title>
        <authorList>
            <person name="Bhatnagar S."/>
            <person name="Badger J.H."/>
            <person name="Madupu R."/>
            <person name="Khouri H.M."/>
            <person name="O'Connor E.M."/>
            <person name="Robb F.T."/>
            <person name="Ward N.L."/>
            <person name="Eisen J.A."/>
        </authorList>
    </citation>
    <scope>NUCLEOTIDE SEQUENCE [LARGE SCALE GENOMIC DNA]</scope>
    <source>
        <strain evidence="4 5">DSM 2178</strain>
    </source>
</reference>
<dbReference type="InterPro" id="IPR029016">
    <property type="entry name" value="GAF-like_dom_sf"/>
</dbReference>
<dbReference type="KEGG" id="tcm:HL41_03225"/>
<dbReference type="CDD" id="cd00130">
    <property type="entry name" value="PAS"/>
    <property type="match status" value="2"/>
</dbReference>
<dbReference type="NCBIfam" id="TIGR00254">
    <property type="entry name" value="GGDEF"/>
    <property type="match status" value="1"/>
</dbReference>
<dbReference type="InterPro" id="IPR000014">
    <property type="entry name" value="PAS"/>
</dbReference>
<dbReference type="Pfam" id="PF00563">
    <property type="entry name" value="EAL"/>
    <property type="match status" value="1"/>
</dbReference>
<dbReference type="InterPro" id="IPR029787">
    <property type="entry name" value="Nucleotide_cyclase"/>
</dbReference>
<feature type="domain" description="GGDEF" evidence="3">
    <location>
        <begin position="449"/>
        <end position="582"/>
    </location>
</feature>
<dbReference type="PROSITE" id="PS50887">
    <property type="entry name" value="GGDEF"/>
    <property type="match status" value="1"/>
</dbReference>
<dbReference type="STRING" id="289377.HL41_03225"/>
<name>A0A075WS69_9BACT</name>
<evidence type="ECO:0000259" key="3">
    <source>
        <dbReference type="PROSITE" id="PS50887"/>
    </source>
</evidence>
<evidence type="ECO:0000313" key="5">
    <source>
        <dbReference type="Proteomes" id="UP000028481"/>
    </source>
</evidence>
<feature type="domain" description="PAS" evidence="1">
    <location>
        <begin position="298"/>
        <end position="344"/>
    </location>
</feature>
<dbReference type="InterPro" id="IPR035919">
    <property type="entry name" value="EAL_sf"/>
</dbReference>
<proteinExistence type="predicted"/>
<dbReference type="Gene3D" id="3.30.70.270">
    <property type="match status" value="1"/>
</dbReference>
<dbReference type="AlphaFoldDB" id="A0A075WS69"/>
<dbReference type="SUPFAM" id="SSF55781">
    <property type="entry name" value="GAF domain-like"/>
    <property type="match status" value="1"/>
</dbReference>
<dbReference type="InterPro" id="IPR043128">
    <property type="entry name" value="Rev_trsase/Diguanyl_cyclase"/>
</dbReference>
<dbReference type="NCBIfam" id="TIGR00229">
    <property type="entry name" value="sensory_box"/>
    <property type="match status" value="2"/>
</dbReference>
<dbReference type="HOGENOM" id="CLU_000445_70_34_0"/>
<dbReference type="SUPFAM" id="SSF55785">
    <property type="entry name" value="PYP-like sensor domain (PAS domain)"/>
    <property type="match status" value="2"/>
</dbReference>
<sequence>MVVNEKEVHLKDIAEAILEAPSVGVLIYQENIVYANKFFLELTGYSLEELNRMSILDIFPAEEREYLKSVVERRLRGERFTRVYKELKILRKTGEIRYTLTFANTITYQGKPAGFVVLIDITRQKRLENIVLMLREVNQTITSSLTEEEVFEKICKNLVEKIGLRFVWVGFPDWKTLLIKPKYYYGYEAGYLKKIKVSISAEVPEGRGPVGTALRENRVTIISDIRTDPRFYLWREEALKREYLSVAGIPIYKDGNPYCVLGLYAKEPNFFTDETLGLLEELKGDIEFALKRIEEIRNNVIISQALLKSPAAVFILDEEGKIVFCNETVLRGCGRSFNEIVGQSIEMFGFKLSDGSDFYPVFLKFVSQEGDKFEDVLFCSIKKIYMEMKIYPIEIGGGVRRFIFLGRDVSEERELIAKLEKVMLEDPLTGLLNVEGFERRVNKLLGEVVEGFLVVIDISNFTYINRTYSFEVGNRVLKEIGKVLQGIFPGSKDLIARLGADEFGCFLRKEDYGDVRGLIDRLGLVKEIRVEVDGQEIVVATNVGIGYYPGDGKSVRELLEKASLALSEAKRGGAGEFRFFASHMELKAQEIISLDQLLEKALENRWFVFFYQPYFRAEDLRLAGLEALVRIKVDGKIYNPSEFIDYLEKSRFLPKFEEWMFEEIEEKARRFRVPISVNVSGRSFSRRGFVERFLNKFSGEDLSLEITERVFIEDVGYASDVIKRLRGRGIRVFIDDFGTGYCALSYLRELAVDVIKVDRSFIQGVVEKKRDRDLVEVIVLLARRLGIESLAEGVETEEQLDIVKKLGFNYVQGFLLEKPLPEEELLSKYPEILSKDSQKT</sequence>
<feature type="domain" description="EAL" evidence="2">
    <location>
        <begin position="591"/>
        <end position="833"/>
    </location>
</feature>
<dbReference type="CDD" id="cd01948">
    <property type="entry name" value="EAL"/>
    <property type="match status" value="1"/>
</dbReference>
<dbReference type="PANTHER" id="PTHR44757:SF2">
    <property type="entry name" value="BIOFILM ARCHITECTURE MAINTENANCE PROTEIN MBAA"/>
    <property type="match status" value="1"/>
</dbReference>
<evidence type="ECO:0008006" key="6">
    <source>
        <dbReference type="Google" id="ProtNLM"/>
    </source>
</evidence>
<organism evidence="4 5">
    <name type="scientific">Thermodesulfobacterium commune DSM 2178</name>
    <dbReference type="NCBI Taxonomy" id="289377"/>
    <lineage>
        <taxon>Bacteria</taxon>
        <taxon>Pseudomonadati</taxon>
        <taxon>Thermodesulfobacteriota</taxon>
        <taxon>Thermodesulfobacteria</taxon>
        <taxon>Thermodesulfobacteriales</taxon>
        <taxon>Thermodesulfobacteriaceae</taxon>
        <taxon>Thermodesulfobacterium</taxon>
    </lineage>
</organism>
<evidence type="ECO:0000259" key="2">
    <source>
        <dbReference type="PROSITE" id="PS50883"/>
    </source>
</evidence>
<dbReference type="OrthoDB" id="9759607at2"/>
<dbReference type="EMBL" id="CP008796">
    <property type="protein sequence ID" value="AIH03875.1"/>
    <property type="molecule type" value="Genomic_DNA"/>
</dbReference>
<dbReference type="SMART" id="SM00091">
    <property type="entry name" value="PAS"/>
    <property type="match status" value="2"/>
</dbReference>
<dbReference type="Proteomes" id="UP000028481">
    <property type="component" value="Chromosome"/>
</dbReference>
<dbReference type="InterPro" id="IPR035965">
    <property type="entry name" value="PAS-like_dom_sf"/>
</dbReference>
<protein>
    <recommendedName>
        <fullName evidence="6">Diguanylate cyclase</fullName>
    </recommendedName>
</protein>
<dbReference type="Gene3D" id="3.30.450.40">
    <property type="match status" value="1"/>
</dbReference>
<dbReference type="InterPro" id="IPR000160">
    <property type="entry name" value="GGDEF_dom"/>
</dbReference>
<dbReference type="InterPro" id="IPR013655">
    <property type="entry name" value="PAS_fold_3"/>
</dbReference>
<dbReference type="SMART" id="SM00267">
    <property type="entry name" value="GGDEF"/>
    <property type="match status" value="1"/>
</dbReference>
<dbReference type="SUPFAM" id="SSF141868">
    <property type="entry name" value="EAL domain-like"/>
    <property type="match status" value="1"/>
</dbReference>
<dbReference type="Pfam" id="PF08447">
    <property type="entry name" value="PAS_3"/>
    <property type="match status" value="1"/>
</dbReference>
<dbReference type="PROSITE" id="PS50112">
    <property type="entry name" value="PAS"/>
    <property type="match status" value="2"/>
</dbReference>
<dbReference type="SUPFAM" id="SSF55073">
    <property type="entry name" value="Nucleotide cyclase"/>
    <property type="match status" value="1"/>
</dbReference>
<dbReference type="eggNOG" id="COG5001">
    <property type="taxonomic scope" value="Bacteria"/>
</dbReference>
<evidence type="ECO:0000259" key="1">
    <source>
        <dbReference type="PROSITE" id="PS50112"/>
    </source>
</evidence>
<keyword evidence="5" id="KW-1185">Reference proteome</keyword>
<dbReference type="SMART" id="SM00052">
    <property type="entry name" value="EAL"/>
    <property type="match status" value="1"/>
</dbReference>
<dbReference type="PROSITE" id="PS50883">
    <property type="entry name" value="EAL"/>
    <property type="match status" value="1"/>
</dbReference>
<evidence type="ECO:0000313" key="4">
    <source>
        <dbReference type="EMBL" id="AIH03875.1"/>
    </source>
</evidence>
<gene>
    <name evidence="4" type="ORF">HL41_03225</name>
</gene>
<feature type="domain" description="PAS" evidence="1">
    <location>
        <begin position="32"/>
        <end position="78"/>
    </location>
</feature>
<dbReference type="PaxDb" id="289377-HL41_03225"/>
<dbReference type="Pfam" id="PF13426">
    <property type="entry name" value="PAS_9"/>
    <property type="match status" value="1"/>
</dbReference>
<dbReference type="Pfam" id="PF00990">
    <property type="entry name" value="GGDEF"/>
    <property type="match status" value="1"/>
</dbReference>
<dbReference type="Pfam" id="PF13185">
    <property type="entry name" value="GAF_2"/>
    <property type="match status" value="1"/>
</dbReference>
<dbReference type="PANTHER" id="PTHR44757">
    <property type="entry name" value="DIGUANYLATE CYCLASE DGCP"/>
    <property type="match status" value="1"/>
</dbReference>
<dbReference type="Gene3D" id="3.20.20.450">
    <property type="entry name" value="EAL domain"/>
    <property type="match status" value="1"/>
</dbReference>
<dbReference type="CDD" id="cd01949">
    <property type="entry name" value="GGDEF"/>
    <property type="match status" value="1"/>
</dbReference>
<dbReference type="InterPro" id="IPR052155">
    <property type="entry name" value="Biofilm_reg_signaling"/>
</dbReference>
<dbReference type="RefSeq" id="WP_038061828.1">
    <property type="nucleotide sequence ID" value="NZ_CP008796.1"/>
</dbReference>